<keyword evidence="4" id="KW-1185">Reference proteome</keyword>
<dbReference type="AlphaFoldDB" id="A0A1Y6FHY6"/>
<dbReference type="InterPro" id="IPR018392">
    <property type="entry name" value="LysM"/>
</dbReference>
<accession>A0A1Y6FHY6</accession>
<dbReference type="SMART" id="SM00257">
    <property type="entry name" value="LysM"/>
    <property type="match status" value="1"/>
</dbReference>
<dbReference type="Gene3D" id="3.10.350.10">
    <property type="entry name" value="LysM domain"/>
    <property type="match status" value="1"/>
</dbReference>
<dbReference type="Pfam" id="PF01476">
    <property type="entry name" value="LysM"/>
    <property type="match status" value="1"/>
</dbReference>
<name>A0A1Y6FHY6_9SPHN</name>
<dbReference type="PANTHER" id="PTHR38731:SF1">
    <property type="entry name" value="FECR PROTEIN DOMAIN-CONTAINING PROTEIN"/>
    <property type="match status" value="1"/>
</dbReference>
<organism evidence="3 4">
    <name type="scientific">Altererythrobacter xiamenensis</name>
    <dbReference type="NCBI Taxonomy" id="1316679"/>
    <lineage>
        <taxon>Bacteria</taxon>
        <taxon>Pseudomonadati</taxon>
        <taxon>Pseudomonadota</taxon>
        <taxon>Alphaproteobacteria</taxon>
        <taxon>Sphingomonadales</taxon>
        <taxon>Erythrobacteraceae</taxon>
        <taxon>Altererythrobacter</taxon>
    </lineage>
</organism>
<evidence type="ECO:0000313" key="4">
    <source>
        <dbReference type="Proteomes" id="UP000194420"/>
    </source>
</evidence>
<evidence type="ECO:0000256" key="1">
    <source>
        <dbReference type="SAM" id="SignalP"/>
    </source>
</evidence>
<dbReference type="InterPro" id="IPR036779">
    <property type="entry name" value="LysM_dom_sf"/>
</dbReference>
<feature type="signal peptide" evidence="1">
    <location>
        <begin position="1"/>
        <end position="35"/>
    </location>
</feature>
<dbReference type="InterPro" id="IPR006860">
    <property type="entry name" value="FecR"/>
</dbReference>
<evidence type="ECO:0000313" key="3">
    <source>
        <dbReference type="EMBL" id="SMQ74307.1"/>
    </source>
</evidence>
<evidence type="ECO:0000259" key="2">
    <source>
        <dbReference type="PROSITE" id="PS51782"/>
    </source>
</evidence>
<dbReference type="EMBL" id="FXWG01000003">
    <property type="protein sequence ID" value="SMQ74307.1"/>
    <property type="molecule type" value="Genomic_DNA"/>
</dbReference>
<protein>
    <submittedName>
        <fullName evidence="3">FecR family protein</fullName>
    </submittedName>
</protein>
<keyword evidence="1" id="KW-0732">Signal</keyword>
<reference evidence="4" key="1">
    <citation type="submission" date="2017-04" db="EMBL/GenBank/DDBJ databases">
        <authorList>
            <person name="Varghese N."/>
            <person name="Submissions S."/>
        </authorList>
    </citation>
    <scope>NUCLEOTIDE SEQUENCE [LARGE SCALE GENOMIC DNA]</scope>
</reference>
<dbReference type="CDD" id="cd00118">
    <property type="entry name" value="LysM"/>
    <property type="match status" value="1"/>
</dbReference>
<dbReference type="PANTHER" id="PTHR38731">
    <property type="entry name" value="LIPL45-RELATED LIPOPROTEIN-RELATED"/>
    <property type="match status" value="1"/>
</dbReference>
<dbReference type="PROSITE" id="PS51782">
    <property type="entry name" value="LYSM"/>
    <property type="match status" value="1"/>
</dbReference>
<dbReference type="Pfam" id="PF04773">
    <property type="entry name" value="FecR"/>
    <property type="match status" value="1"/>
</dbReference>
<dbReference type="Gene3D" id="2.60.120.1440">
    <property type="match status" value="1"/>
</dbReference>
<feature type="chain" id="PRO_5012193221" evidence="1">
    <location>
        <begin position="36"/>
        <end position="444"/>
    </location>
</feature>
<feature type="domain" description="LysM" evidence="2">
    <location>
        <begin position="44"/>
        <end position="91"/>
    </location>
</feature>
<dbReference type="SUPFAM" id="SSF54106">
    <property type="entry name" value="LysM domain"/>
    <property type="match status" value="1"/>
</dbReference>
<sequence>MQSIDKPLMLRPRIPAAIILALGALSLAQTGPAQAQSSNQSDDITYRVEPGDTLYDLRREYLLGANAAAAIARYNRIRNPRRIPIGKELRLPRDLLAYKPARLRVRSFSGPVEIDGAVPQPGAEIAEGALVTTGARGFISFVSDAGSSISLPSNSRARLDRARIYKLRDLRDISFTILDGRGEVTVPSLKEGERFDTGTPIAVTAVRGTTFRVAHDGQSERSLTEVVEGKVSVANEAGETLATEGFGLAATQSGPGTPEELLSAVDVEDAGRVQTGEIVEFVLAPPQGAVASRTQIARDAGFLEIVAEEIGSDQQADFADLENGRYFVRSRAIAESGLEGFAEVYSFRRKRLGVSASVEESELDDAFKFAWLPEGEGSVLYAFQLWREGDQDRMLVDELAPAGGSLLLSGLEPGTYIWRVAAMQADEGDWLKVWGPEQRLNVSE</sequence>
<dbReference type="Proteomes" id="UP000194420">
    <property type="component" value="Unassembled WGS sequence"/>
</dbReference>
<proteinExistence type="predicted"/>
<gene>
    <name evidence="3" type="ORF">SAMN06297468_2537</name>
</gene>